<evidence type="ECO:0000256" key="4">
    <source>
        <dbReference type="PIRSR" id="PIRSR617867-1"/>
    </source>
</evidence>
<evidence type="ECO:0000313" key="8">
    <source>
        <dbReference type="Proteomes" id="UP000664385"/>
    </source>
</evidence>
<feature type="active site" evidence="4">
    <location>
        <position position="43"/>
    </location>
</feature>
<dbReference type="PANTHER" id="PTHR11717:SF31">
    <property type="entry name" value="LOW MOLECULAR WEIGHT PROTEIN-TYROSINE-PHOSPHATASE ETP-RELATED"/>
    <property type="match status" value="1"/>
</dbReference>
<evidence type="ECO:0000256" key="5">
    <source>
        <dbReference type="SAM" id="MobiDB-lite"/>
    </source>
</evidence>
<comment type="similarity">
    <text evidence="1">Belongs to the low molecular weight phosphotyrosine protein phosphatase family.</text>
</comment>
<feature type="region of interest" description="Disordered" evidence="5">
    <location>
        <begin position="1"/>
        <end position="23"/>
    </location>
</feature>
<dbReference type="InterPro" id="IPR036196">
    <property type="entry name" value="Ptyr_pPase_sf"/>
</dbReference>
<accession>A0A939DWH8</accession>
<sequence>MSEHVERMTAGSAPRPLTRRDRRRMQEGALVRILTVCTGNVCRSPVAATVLAARLADLPVVVHSAGTHAPVGQSITPQSGRIAARAGADDDAIASHRARYLVEPMIAEADLVLGMTAEHRDAAVHLMPRKQRHVLAVREFAALSATLTDDQIAATAHAAGPIPAQRVAAAVAAVTRSRTLSEAQDVIDPYRQSDAVYEQMANELLPAIDEVARVIRAALRG</sequence>
<dbReference type="PRINTS" id="PR00719">
    <property type="entry name" value="LMWPTPASE"/>
</dbReference>
<dbReference type="InterPro" id="IPR023485">
    <property type="entry name" value="Ptyr_pPase"/>
</dbReference>
<dbReference type="Proteomes" id="UP000664385">
    <property type="component" value="Unassembled WGS sequence"/>
</dbReference>
<dbReference type="SUPFAM" id="SSF52788">
    <property type="entry name" value="Phosphotyrosine protein phosphatases I"/>
    <property type="match status" value="1"/>
</dbReference>
<keyword evidence="2" id="KW-0378">Hydrolase</keyword>
<dbReference type="InterPro" id="IPR017867">
    <property type="entry name" value="Tyr_phospatase_low_mol_wt"/>
</dbReference>
<evidence type="ECO:0000256" key="2">
    <source>
        <dbReference type="ARBA" id="ARBA00022801"/>
    </source>
</evidence>
<dbReference type="SMART" id="SM00226">
    <property type="entry name" value="LMWPc"/>
    <property type="match status" value="1"/>
</dbReference>
<dbReference type="PANTHER" id="PTHR11717">
    <property type="entry name" value="LOW MOLECULAR WEIGHT PROTEIN TYROSINE PHOSPHATASE"/>
    <property type="match status" value="1"/>
</dbReference>
<evidence type="ECO:0000256" key="3">
    <source>
        <dbReference type="ARBA" id="ARBA00022912"/>
    </source>
</evidence>
<dbReference type="GO" id="GO:0004725">
    <property type="term" value="F:protein tyrosine phosphatase activity"/>
    <property type="evidence" value="ECO:0007669"/>
    <property type="project" value="InterPro"/>
</dbReference>
<proteinExistence type="inferred from homology"/>
<dbReference type="Pfam" id="PF01451">
    <property type="entry name" value="LMWPc"/>
    <property type="match status" value="1"/>
</dbReference>
<evidence type="ECO:0000259" key="6">
    <source>
        <dbReference type="SMART" id="SM00226"/>
    </source>
</evidence>
<dbReference type="AlphaFoldDB" id="A0A939DWH8"/>
<comment type="caution">
    <text evidence="7">The sequence shown here is derived from an EMBL/GenBank/DDBJ whole genome shotgun (WGS) entry which is preliminary data.</text>
</comment>
<dbReference type="RefSeq" id="WP_206822931.1">
    <property type="nucleotide sequence ID" value="NZ_JAEMWU010000001.1"/>
</dbReference>
<reference evidence="7" key="1">
    <citation type="submission" date="2020-12" db="EMBL/GenBank/DDBJ databases">
        <title>PHA producing bacteria isolated from mangrove.</title>
        <authorList>
            <person name="Zheng W."/>
            <person name="Yu S."/>
            <person name="Huang Y."/>
        </authorList>
    </citation>
    <scope>NUCLEOTIDE SEQUENCE</scope>
    <source>
        <strain evidence="7">GN8-5</strain>
    </source>
</reference>
<gene>
    <name evidence="7" type="ORF">JF543_05110</name>
</gene>
<feature type="active site" description="Nucleophile" evidence="4">
    <location>
        <position position="37"/>
    </location>
</feature>
<evidence type="ECO:0000256" key="1">
    <source>
        <dbReference type="ARBA" id="ARBA00011063"/>
    </source>
</evidence>
<keyword evidence="3" id="KW-0904">Protein phosphatase</keyword>
<organism evidence="7 8">
    <name type="scientific">Microbacterium esteraromaticum</name>
    <dbReference type="NCBI Taxonomy" id="57043"/>
    <lineage>
        <taxon>Bacteria</taxon>
        <taxon>Bacillati</taxon>
        <taxon>Actinomycetota</taxon>
        <taxon>Actinomycetes</taxon>
        <taxon>Micrococcales</taxon>
        <taxon>Microbacteriaceae</taxon>
        <taxon>Microbacterium</taxon>
    </lineage>
</organism>
<feature type="domain" description="Phosphotyrosine protein phosphatase I" evidence="6">
    <location>
        <begin position="31"/>
        <end position="214"/>
    </location>
</feature>
<evidence type="ECO:0000313" key="7">
    <source>
        <dbReference type="EMBL" id="MBN8205333.1"/>
    </source>
</evidence>
<protein>
    <submittedName>
        <fullName evidence="7">Low molecular weight phosphatase family protein</fullName>
    </submittedName>
</protein>
<dbReference type="EMBL" id="JAEMWU010000001">
    <property type="protein sequence ID" value="MBN8205333.1"/>
    <property type="molecule type" value="Genomic_DNA"/>
</dbReference>
<dbReference type="InterPro" id="IPR050438">
    <property type="entry name" value="LMW_PTPase"/>
</dbReference>
<name>A0A939DWH8_9MICO</name>
<dbReference type="Gene3D" id="3.40.50.2300">
    <property type="match status" value="1"/>
</dbReference>